<dbReference type="Proteomes" id="UP000184383">
    <property type="component" value="Unassembled WGS sequence"/>
</dbReference>
<dbReference type="EMBL" id="KV878217">
    <property type="protein sequence ID" value="OJJ30534.1"/>
    <property type="molecule type" value="Genomic_DNA"/>
</dbReference>
<protein>
    <recommendedName>
        <fullName evidence="4">Beta/gamma crystallin 'Greek key' domain-containing protein</fullName>
    </recommendedName>
</protein>
<feature type="chain" id="PRO_5012747369" description="Beta/gamma crystallin 'Greek key' domain-containing protein" evidence="1">
    <location>
        <begin position="18"/>
        <end position="105"/>
    </location>
</feature>
<organism evidence="2 3">
    <name type="scientific">Aspergillus wentii DTO 134E9</name>
    <dbReference type="NCBI Taxonomy" id="1073089"/>
    <lineage>
        <taxon>Eukaryota</taxon>
        <taxon>Fungi</taxon>
        <taxon>Dikarya</taxon>
        <taxon>Ascomycota</taxon>
        <taxon>Pezizomycotina</taxon>
        <taxon>Eurotiomycetes</taxon>
        <taxon>Eurotiomycetidae</taxon>
        <taxon>Eurotiales</taxon>
        <taxon>Aspergillaceae</taxon>
        <taxon>Aspergillus</taxon>
        <taxon>Aspergillus subgen. Cremei</taxon>
    </lineage>
</organism>
<dbReference type="GeneID" id="63748045"/>
<evidence type="ECO:0008006" key="4">
    <source>
        <dbReference type="Google" id="ProtNLM"/>
    </source>
</evidence>
<accession>A0A1L9R6J9</accession>
<name>A0A1L9R6J9_ASPWE</name>
<dbReference type="RefSeq" id="XP_040684211.1">
    <property type="nucleotide sequence ID" value="XM_040832197.1"/>
</dbReference>
<keyword evidence="3" id="KW-1185">Reference proteome</keyword>
<evidence type="ECO:0000313" key="2">
    <source>
        <dbReference type="EMBL" id="OJJ30534.1"/>
    </source>
</evidence>
<dbReference type="VEuPathDB" id="FungiDB:ASPWEDRAFT_187920"/>
<gene>
    <name evidence="2" type="ORF">ASPWEDRAFT_187920</name>
</gene>
<proteinExistence type="predicted"/>
<evidence type="ECO:0000256" key="1">
    <source>
        <dbReference type="SAM" id="SignalP"/>
    </source>
</evidence>
<reference evidence="3" key="1">
    <citation type="journal article" date="2017" name="Genome Biol.">
        <title>Comparative genomics reveals high biological diversity and specific adaptations in the industrially and medically important fungal genus Aspergillus.</title>
        <authorList>
            <person name="de Vries R.P."/>
            <person name="Riley R."/>
            <person name="Wiebenga A."/>
            <person name="Aguilar-Osorio G."/>
            <person name="Amillis S."/>
            <person name="Uchima C.A."/>
            <person name="Anderluh G."/>
            <person name="Asadollahi M."/>
            <person name="Askin M."/>
            <person name="Barry K."/>
            <person name="Battaglia E."/>
            <person name="Bayram O."/>
            <person name="Benocci T."/>
            <person name="Braus-Stromeyer S.A."/>
            <person name="Caldana C."/>
            <person name="Canovas D."/>
            <person name="Cerqueira G.C."/>
            <person name="Chen F."/>
            <person name="Chen W."/>
            <person name="Choi C."/>
            <person name="Clum A."/>
            <person name="Dos Santos R.A."/>
            <person name="Damasio A.R."/>
            <person name="Diallinas G."/>
            <person name="Emri T."/>
            <person name="Fekete E."/>
            <person name="Flipphi M."/>
            <person name="Freyberg S."/>
            <person name="Gallo A."/>
            <person name="Gournas C."/>
            <person name="Habgood R."/>
            <person name="Hainaut M."/>
            <person name="Harispe M.L."/>
            <person name="Henrissat B."/>
            <person name="Hilden K.S."/>
            <person name="Hope R."/>
            <person name="Hossain A."/>
            <person name="Karabika E."/>
            <person name="Karaffa L."/>
            <person name="Karanyi Z."/>
            <person name="Krasevec N."/>
            <person name="Kuo A."/>
            <person name="Kusch H."/>
            <person name="LaButti K."/>
            <person name="Lagendijk E.L."/>
            <person name="Lapidus A."/>
            <person name="Levasseur A."/>
            <person name="Lindquist E."/>
            <person name="Lipzen A."/>
            <person name="Logrieco A.F."/>
            <person name="MacCabe A."/>
            <person name="Maekelae M.R."/>
            <person name="Malavazi I."/>
            <person name="Melin P."/>
            <person name="Meyer V."/>
            <person name="Mielnichuk N."/>
            <person name="Miskei M."/>
            <person name="Molnar A.P."/>
            <person name="Mule G."/>
            <person name="Ngan C.Y."/>
            <person name="Orejas M."/>
            <person name="Orosz E."/>
            <person name="Ouedraogo J.P."/>
            <person name="Overkamp K.M."/>
            <person name="Park H.-S."/>
            <person name="Perrone G."/>
            <person name="Piumi F."/>
            <person name="Punt P.J."/>
            <person name="Ram A.F."/>
            <person name="Ramon A."/>
            <person name="Rauscher S."/>
            <person name="Record E."/>
            <person name="Riano-Pachon D.M."/>
            <person name="Robert V."/>
            <person name="Roehrig J."/>
            <person name="Ruller R."/>
            <person name="Salamov A."/>
            <person name="Salih N.S."/>
            <person name="Samson R.A."/>
            <person name="Sandor E."/>
            <person name="Sanguinetti M."/>
            <person name="Schuetze T."/>
            <person name="Sepcic K."/>
            <person name="Shelest E."/>
            <person name="Sherlock G."/>
            <person name="Sophianopoulou V."/>
            <person name="Squina F.M."/>
            <person name="Sun H."/>
            <person name="Susca A."/>
            <person name="Todd R.B."/>
            <person name="Tsang A."/>
            <person name="Unkles S.E."/>
            <person name="van de Wiele N."/>
            <person name="van Rossen-Uffink D."/>
            <person name="Oliveira J.V."/>
            <person name="Vesth T.C."/>
            <person name="Visser J."/>
            <person name="Yu J.-H."/>
            <person name="Zhou M."/>
            <person name="Andersen M.R."/>
            <person name="Archer D.B."/>
            <person name="Baker S.E."/>
            <person name="Benoit I."/>
            <person name="Brakhage A.A."/>
            <person name="Braus G.H."/>
            <person name="Fischer R."/>
            <person name="Frisvad J.C."/>
            <person name="Goldman G.H."/>
            <person name="Houbraken J."/>
            <person name="Oakley B."/>
            <person name="Pocsi I."/>
            <person name="Scazzocchio C."/>
            <person name="Seiboth B."/>
            <person name="vanKuyk P.A."/>
            <person name="Wortman J."/>
            <person name="Dyer P.S."/>
            <person name="Grigoriev I.V."/>
        </authorList>
    </citation>
    <scope>NUCLEOTIDE SEQUENCE [LARGE SCALE GENOMIC DNA]</scope>
    <source>
        <strain evidence="3">DTO 134E9</strain>
    </source>
</reference>
<feature type="signal peptide" evidence="1">
    <location>
        <begin position="1"/>
        <end position="17"/>
    </location>
</feature>
<sequence length="105" mass="11672">MYLRTLVQLLLVASAAASDPAVTIYERSGYKGENFSIPVNAECTAIPHLGQSDRFGAIKVTNASCDYYYKDNCYDYGGFFNPPGKRIITDITGDSKSIKCYRMYS</sequence>
<keyword evidence="1" id="KW-0732">Signal</keyword>
<dbReference type="AlphaFoldDB" id="A0A1L9R6J9"/>
<evidence type="ECO:0000313" key="3">
    <source>
        <dbReference type="Proteomes" id="UP000184383"/>
    </source>
</evidence>